<accession>A0ABW4EUT9</accession>
<feature type="compositionally biased region" description="Low complexity" evidence="1">
    <location>
        <begin position="178"/>
        <end position="189"/>
    </location>
</feature>
<dbReference type="EMBL" id="JBHUCO010000012">
    <property type="protein sequence ID" value="MFD1518125.1"/>
    <property type="molecule type" value="Genomic_DNA"/>
</dbReference>
<evidence type="ECO:0000313" key="3">
    <source>
        <dbReference type="Proteomes" id="UP001597114"/>
    </source>
</evidence>
<comment type="caution">
    <text evidence="2">The sequence shown here is derived from an EMBL/GenBank/DDBJ whole genome shotgun (WGS) entry which is preliminary data.</text>
</comment>
<dbReference type="Proteomes" id="UP001597114">
    <property type="component" value="Unassembled WGS sequence"/>
</dbReference>
<evidence type="ECO:0000256" key="1">
    <source>
        <dbReference type="SAM" id="MobiDB-lite"/>
    </source>
</evidence>
<name>A0ABW4EUT9_9PSEU</name>
<feature type="region of interest" description="Disordered" evidence="1">
    <location>
        <begin position="154"/>
        <end position="211"/>
    </location>
</feature>
<dbReference type="InterPro" id="IPR049709">
    <property type="entry name" value="IniB-like_N"/>
</dbReference>
<feature type="region of interest" description="Disordered" evidence="1">
    <location>
        <begin position="57"/>
        <end position="89"/>
    </location>
</feature>
<reference evidence="3" key="1">
    <citation type="journal article" date="2019" name="Int. J. Syst. Evol. Microbiol.">
        <title>The Global Catalogue of Microorganisms (GCM) 10K type strain sequencing project: providing services to taxonomists for standard genome sequencing and annotation.</title>
        <authorList>
            <consortium name="The Broad Institute Genomics Platform"/>
            <consortium name="The Broad Institute Genome Sequencing Center for Infectious Disease"/>
            <person name="Wu L."/>
            <person name="Ma J."/>
        </authorList>
    </citation>
    <scope>NUCLEOTIDE SEQUENCE [LARGE SCALE GENOMIC DNA]</scope>
    <source>
        <strain evidence="3">CCM 7043</strain>
    </source>
</reference>
<evidence type="ECO:0000313" key="2">
    <source>
        <dbReference type="EMBL" id="MFD1518125.1"/>
    </source>
</evidence>
<dbReference type="RefSeq" id="WP_379659005.1">
    <property type="nucleotide sequence ID" value="NZ_JBHUCO010000012.1"/>
</dbReference>
<keyword evidence="3" id="KW-1185">Reference proteome</keyword>
<feature type="non-terminal residue" evidence="2">
    <location>
        <position position="211"/>
    </location>
</feature>
<sequence>MTTSTSLLDLLLNLFRDPEAMAAFKDDPNGYLAPCGDISPDDVRDALMLLNDNQDADFDREYNTGSNHSGGNHVHVPPPPAPEKHEGESDHEATVRYLNTYITNNYVDDRDTIIDNSVNQQIDTGGGDFDQEIDIDSTAATGDGAVAAGDDIEDSNIVTGDDNQVGDGNVSGDGNVVGDGNDVVNGDDNTTSFGDGDANSTSLEDVNVSDG</sequence>
<organism evidence="2 3">
    <name type="scientific">Pseudonocardia yunnanensis</name>
    <dbReference type="NCBI Taxonomy" id="58107"/>
    <lineage>
        <taxon>Bacteria</taxon>
        <taxon>Bacillati</taxon>
        <taxon>Actinomycetota</taxon>
        <taxon>Actinomycetes</taxon>
        <taxon>Pseudonocardiales</taxon>
        <taxon>Pseudonocardiaceae</taxon>
        <taxon>Pseudonocardia</taxon>
    </lineage>
</organism>
<protein>
    <submittedName>
        <fullName evidence="2">IniB N-terminal domain-containing protein</fullName>
    </submittedName>
</protein>
<dbReference type="NCBIfam" id="NF038175">
    <property type="entry name" value="IniB_NTERM"/>
    <property type="match status" value="1"/>
</dbReference>
<proteinExistence type="predicted"/>
<feature type="compositionally biased region" description="Polar residues" evidence="1">
    <location>
        <begin position="190"/>
        <end position="211"/>
    </location>
</feature>
<gene>
    <name evidence="2" type="ORF">ACFSJD_11535</name>
</gene>